<dbReference type="GO" id="GO:0016740">
    <property type="term" value="F:transferase activity"/>
    <property type="evidence" value="ECO:0007669"/>
    <property type="project" value="UniProtKB-KW"/>
</dbReference>
<keyword evidence="6 12" id="KW-0812">Transmembrane</keyword>
<evidence type="ECO:0000313" key="14">
    <source>
        <dbReference type="EMBL" id="CAB3265738.1"/>
    </source>
</evidence>
<feature type="coiled-coil region" evidence="13">
    <location>
        <begin position="501"/>
        <end position="539"/>
    </location>
</feature>
<evidence type="ECO:0000256" key="2">
    <source>
        <dbReference type="ARBA" id="ARBA00004115"/>
    </source>
</evidence>
<sequence length="592" mass="67027">MSKLTLILLLGATIANATLINEEVSRVIDLKAHLVKISTTVTLKNDGASSVSSFEYSVEPSHAKQLAYISVSQGGEGGESVNFKLTQKDVAKKLFSVTLPKKLDAKSSVKFVVEEVFAGALSPFPKEISQSQSQLIIYRGNHFYYSPYQTVSQSTTVELPSNTIESYSKFGNPSKEDSVIKYEDSTEFENVPANSQNAMKIHYENNSPFLTISKLTRVVEVSHWGNIAVEENVDIRHTGSKLKGSFSRYDYQRQPNSGASSVKSFKTILPASAADVYYRDEIGNISTSNLYEKDDSVDFEIRPRFPLFGGWKTHYYFGYNLPSYNYLYSRGDLNAIKIRFVDHVMDEQMVEDFTLKVILPEGSKNIKVHLPYEAKREKDELHLTYLDTVGRPVIIFTKQNLVEQHIEDFTLTYTFNRLLLLQEPLLIVGAFFLLFFTVIIIVRLDFSIAHDKMSEARMRVQGVIEKVQSEQAKRDGCYKAYESAVTKFKATKDHSAFSQSRRSIEKDHKEATNSINQLLSKLREDAAEAAERVAGLNTLDSNIKEKISQTIQLAEKLVQKKMTRDQYLEHDGKCQKAIEDMKQKICDVTDAL</sequence>
<comment type="similarity">
    <text evidence="4 12">Belongs to the OST1 family.</text>
</comment>
<dbReference type="GO" id="GO:0008250">
    <property type="term" value="C:oligosaccharyltransferase complex"/>
    <property type="evidence" value="ECO:0007669"/>
    <property type="project" value="UniProtKB-UniRule"/>
</dbReference>
<name>A0A6F9DRV5_9ASCI</name>
<dbReference type="PANTHER" id="PTHR21049">
    <property type="entry name" value="RIBOPHORIN I"/>
    <property type="match status" value="1"/>
</dbReference>
<accession>A0A6F9DRV5</accession>
<keyword evidence="13" id="KW-0175">Coiled coil</keyword>
<evidence type="ECO:0000256" key="6">
    <source>
        <dbReference type="ARBA" id="ARBA00022692"/>
    </source>
</evidence>
<comment type="pathway">
    <text evidence="3 12">Protein modification; protein glycosylation.</text>
</comment>
<evidence type="ECO:0000256" key="9">
    <source>
        <dbReference type="ARBA" id="ARBA00022989"/>
    </source>
</evidence>
<comment type="subcellular location">
    <subcellularLocation>
        <location evidence="2 12">Endoplasmic reticulum membrane</location>
        <topology evidence="2 12">Single-pass type I membrane protein</topology>
    </subcellularLocation>
</comment>
<dbReference type="GO" id="GO:0018279">
    <property type="term" value="P:protein N-linked glycosylation via asparagine"/>
    <property type="evidence" value="ECO:0007669"/>
    <property type="project" value="TreeGrafter"/>
</dbReference>
<organism evidence="14">
    <name type="scientific">Phallusia mammillata</name>
    <dbReference type="NCBI Taxonomy" id="59560"/>
    <lineage>
        <taxon>Eukaryota</taxon>
        <taxon>Metazoa</taxon>
        <taxon>Chordata</taxon>
        <taxon>Tunicata</taxon>
        <taxon>Ascidiacea</taxon>
        <taxon>Phlebobranchia</taxon>
        <taxon>Ascidiidae</taxon>
        <taxon>Phallusia</taxon>
    </lineage>
</organism>
<evidence type="ECO:0000256" key="3">
    <source>
        <dbReference type="ARBA" id="ARBA00004922"/>
    </source>
</evidence>
<comment type="function">
    <text evidence="1 12">Subunit of the oligosaccharyl transferase (OST) complex that catalyzes the initial transfer of a defined glycan (Glc(3)Man(9)GlcNAc(2) in eukaryotes) from the lipid carrier dolichol-pyrophosphate to an asparagine residue within an Asn-X-Ser/Thr consensus motif in nascent polypeptide chains, the first step in protein N-glycosylation. N-glycosylation occurs cotranslationally and the complex associates with the Sec61 complex at the channel-forming translocon complex that mediates protein translocation across the endoplasmic reticulum (ER). All subunits are required for a maximal enzyme activity.</text>
</comment>
<keyword evidence="10 12" id="KW-0472">Membrane</keyword>
<evidence type="ECO:0000256" key="1">
    <source>
        <dbReference type="ARBA" id="ARBA00002791"/>
    </source>
</evidence>
<evidence type="ECO:0000256" key="10">
    <source>
        <dbReference type="ARBA" id="ARBA00023136"/>
    </source>
</evidence>
<feature type="signal peptide" evidence="12">
    <location>
        <begin position="1"/>
        <end position="17"/>
    </location>
</feature>
<keyword evidence="7 12" id="KW-0732">Signal</keyword>
<evidence type="ECO:0000256" key="11">
    <source>
        <dbReference type="ARBA" id="ARBA00046898"/>
    </source>
</evidence>
<feature type="transmembrane region" description="Helical" evidence="12">
    <location>
        <begin position="425"/>
        <end position="444"/>
    </location>
</feature>
<evidence type="ECO:0000256" key="13">
    <source>
        <dbReference type="SAM" id="Coils"/>
    </source>
</evidence>
<keyword evidence="8 12" id="KW-0256">Endoplasmic reticulum</keyword>
<keyword evidence="14" id="KW-0808">Transferase</keyword>
<evidence type="ECO:0000256" key="7">
    <source>
        <dbReference type="ARBA" id="ARBA00022729"/>
    </source>
</evidence>
<feature type="chain" id="PRO_5026375780" description="Dolichyl-diphosphooligosaccharide--protein glycosyltransferase subunit 1" evidence="12">
    <location>
        <begin position="18"/>
        <end position="592"/>
    </location>
</feature>
<dbReference type="AlphaFoldDB" id="A0A6F9DRV5"/>
<comment type="subunit">
    <text evidence="11">Component of the oligosaccharyltransferase (OST) complex. OST exists in two different complex forms which contain common core subunits RPN1, RPN2, OST48, OST4, DAD1 and TMEM258, either STT3A or STT3B as catalytic subunits, and form-specific accessory subunits. STT3A complex assembly occurs through the formation of 3 subcomplexes. Subcomplex 1 contains RPN1 and TMEM258, subcomplex 2 contains the STT3A-specific subunits STT3A, DC2/OSTC, and KCP2 as well as the core subunit OST4, and subcomplex 3 contains RPN2, DAD1, and OST48. The STT3A complex can form stable complexes with the Sec61 complex or with both the Sec61 and TRAP complexes. Interacts with TMEM35A/NACHO.</text>
</comment>
<dbReference type="PANTHER" id="PTHR21049:SF0">
    <property type="entry name" value="DOLICHYL-DIPHOSPHOOLIGOSACCHARIDE--PROTEIN GLYCOSYLTRANSFERASE SUBUNIT 1"/>
    <property type="match status" value="1"/>
</dbReference>
<proteinExistence type="evidence at transcript level"/>
<protein>
    <recommendedName>
        <fullName evidence="5 12">Dolichyl-diphosphooligosaccharide--protein glycosyltransferase subunit 1</fullName>
    </recommendedName>
</protein>
<evidence type="ECO:0000256" key="12">
    <source>
        <dbReference type="RuleBase" id="RU361143"/>
    </source>
</evidence>
<dbReference type="UniPathway" id="UPA00378"/>
<evidence type="ECO:0000256" key="4">
    <source>
        <dbReference type="ARBA" id="ARBA00008905"/>
    </source>
</evidence>
<evidence type="ECO:0000256" key="8">
    <source>
        <dbReference type="ARBA" id="ARBA00022824"/>
    </source>
</evidence>
<dbReference type="InterPro" id="IPR007676">
    <property type="entry name" value="Ribophorin_I"/>
</dbReference>
<dbReference type="Pfam" id="PF04597">
    <property type="entry name" value="Ribophorin_I"/>
    <property type="match status" value="1"/>
</dbReference>
<dbReference type="EMBL" id="LR789876">
    <property type="protein sequence ID" value="CAB3265738.1"/>
    <property type="molecule type" value="mRNA"/>
</dbReference>
<gene>
    <name evidence="14" type="primary">Rpn1</name>
</gene>
<reference evidence="14" key="1">
    <citation type="submission" date="2020-04" db="EMBL/GenBank/DDBJ databases">
        <authorList>
            <person name="Neveu A P."/>
        </authorList>
    </citation>
    <scope>NUCLEOTIDE SEQUENCE</scope>
    <source>
        <tissue evidence="14">Whole embryo</tissue>
    </source>
</reference>
<keyword evidence="9 12" id="KW-1133">Transmembrane helix</keyword>
<evidence type="ECO:0000256" key="5">
    <source>
        <dbReference type="ARBA" id="ARBA00017611"/>
    </source>
</evidence>